<accession>A0A396C096</accession>
<sequence>MEADLTWRTLTAMYSLYEGNKIPATKKNDNKFRNLIGRKLVQYQPGNHNYLIKSEKYDAYFAKRYLEDYLEYDRFLKTVQPDVTGRQTYTVNDIRSLQFIVDNKEQIRNSLTTRHTFSEDFFEHGGSKHLDTYQSLNNLVLSILGVEDYPQEDPKMHQWRFVVDVGDPRCIVLCENLNFLKIPRIAREHKIELWYVGGNNTKGIHFIDEKKMDKLLFYSCDWDCNGLEIYIRLKKIFQEKGYDIKLLYPSDPIKKYPVNMKKHKSKWKTTLPLSGLEQSYFTPKEIRLIDELVKTNKWIEEETNDLVAMVKGYIDFEK</sequence>
<protein>
    <recommendedName>
        <fullName evidence="3">Wadjet protein JetD C-terminal domain-containing protein</fullName>
    </recommendedName>
</protein>
<evidence type="ECO:0000313" key="2">
    <source>
        <dbReference type="Proteomes" id="UP000266644"/>
    </source>
</evidence>
<gene>
    <name evidence="1" type="ORF">DW228_14880</name>
</gene>
<reference evidence="1 2" key="1">
    <citation type="submission" date="2018-08" db="EMBL/GenBank/DDBJ databases">
        <title>A genome reference for cultivated species of the human gut microbiota.</title>
        <authorList>
            <person name="Zou Y."/>
            <person name="Xue W."/>
            <person name="Luo G."/>
        </authorList>
    </citation>
    <scope>NUCLEOTIDE SEQUENCE [LARGE SCALE GENOMIC DNA]</scope>
    <source>
        <strain evidence="1 2">AM18-6</strain>
    </source>
</reference>
<evidence type="ECO:0008006" key="3">
    <source>
        <dbReference type="Google" id="ProtNLM"/>
    </source>
</evidence>
<dbReference type="Proteomes" id="UP000266644">
    <property type="component" value="Unassembled WGS sequence"/>
</dbReference>
<organism evidence="1 2">
    <name type="scientific">Bacteroides fragilis</name>
    <dbReference type="NCBI Taxonomy" id="817"/>
    <lineage>
        <taxon>Bacteria</taxon>
        <taxon>Pseudomonadati</taxon>
        <taxon>Bacteroidota</taxon>
        <taxon>Bacteroidia</taxon>
        <taxon>Bacteroidales</taxon>
        <taxon>Bacteroidaceae</taxon>
        <taxon>Bacteroides</taxon>
    </lineage>
</organism>
<comment type="caution">
    <text evidence="1">The sequence shown here is derived from an EMBL/GenBank/DDBJ whole genome shotgun (WGS) entry which is preliminary data.</text>
</comment>
<evidence type="ECO:0000313" key="1">
    <source>
        <dbReference type="EMBL" id="RHH09622.1"/>
    </source>
</evidence>
<name>A0A396C096_BACFG</name>
<dbReference type="EMBL" id="QRJE01000023">
    <property type="protein sequence ID" value="RHH09622.1"/>
    <property type="molecule type" value="Genomic_DNA"/>
</dbReference>
<proteinExistence type="predicted"/>
<dbReference type="AlphaFoldDB" id="A0A396C096"/>
<dbReference type="RefSeq" id="WP_032543832.1">
    <property type="nucleotide sequence ID" value="NZ_CABJEQ010000011.1"/>
</dbReference>